<evidence type="ECO:0000313" key="13">
    <source>
        <dbReference type="Proteomes" id="UP001651158"/>
    </source>
</evidence>
<keyword evidence="6 9" id="KW-0804">Transcription</keyword>
<dbReference type="InterPro" id="IPR001723">
    <property type="entry name" value="Nuclear_hrmn_rcpt"/>
</dbReference>
<gene>
    <name evidence="12" type="ORF">TcWFU_010056</name>
</gene>
<comment type="caution">
    <text evidence="12">The sequence shown here is derived from an EMBL/GenBank/DDBJ whole genome shotgun (WGS) entry which is preliminary data.</text>
</comment>
<evidence type="ECO:0000313" key="12">
    <source>
        <dbReference type="EMBL" id="KAL5113046.1"/>
    </source>
</evidence>
<evidence type="ECO:0000256" key="6">
    <source>
        <dbReference type="ARBA" id="ARBA00023163"/>
    </source>
</evidence>
<name>A0ABR4QTK8_9CEST</name>
<evidence type="ECO:0000256" key="2">
    <source>
        <dbReference type="ARBA" id="ARBA00022771"/>
    </source>
</evidence>
<dbReference type="Gene3D" id="3.30.50.10">
    <property type="entry name" value="Erythroid Transcription Factor GATA-1, subunit A"/>
    <property type="match status" value="1"/>
</dbReference>
<keyword evidence="5 9" id="KW-0238">DNA-binding</keyword>
<dbReference type="Pfam" id="PF00105">
    <property type="entry name" value="zf-C4"/>
    <property type="match status" value="1"/>
</dbReference>
<comment type="similarity">
    <text evidence="9">Belongs to the nuclear hormone receptor family.</text>
</comment>
<dbReference type="InterPro" id="IPR035500">
    <property type="entry name" value="NHR-like_dom_sf"/>
</dbReference>
<dbReference type="CDD" id="cd06157">
    <property type="entry name" value="NR_LBD"/>
    <property type="match status" value="1"/>
</dbReference>
<keyword evidence="13" id="KW-1185">Reference proteome</keyword>
<evidence type="ECO:0000256" key="4">
    <source>
        <dbReference type="ARBA" id="ARBA00023015"/>
    </source>
</evidence>
<dbReference type="SUPFAM" id="SSF57716">
    <property type="entry name" value="Glucocorticoid receptor-like (DNA-binding domain)"/>
    <property type="match status" value="1"/>
</dbReference>
<sequence length="491" mass="55721">MPVSDGNFDAFSTQNNRNESTCVTLLQPPNLLFPHLWINLSPPRVEIAPPTTALLGHTRLQEKPREDGEPRSKLDVVRTVRNKEVEKEGDSANCDCVVCGDKSSGKHYGQFTCEGCKSFFKRSVRRQLTYTCRGARQCLIDLHHRNQCQYCRFQKCLRMGMHKEAVQQGRLPSVSHPYFRAFGRQGGESSPVLDIGAPLTDSSQMHSALQLVATLLSAEQAFDSPFTSAAAIATYYVTWAKQLPFFDSLHKADQMALLNNALCDIILLTVSQRWNYGIDLLGLHQCNERDKEKKMDLKRIYGTINQITALNLDFVECACLKALLLFNLMDPTPIRYAQEEVQAALEEYLHCTMSSNHPSRLGYILLRWIGLKTTNFRVHLVQILSPKDNPMEMEIHRALTSHLNFSRMRYHTPSFPASSISSPSSGISYDQPTSQLHFDQLDITSNDGFSKLNYDPQEDQAFGMNHRLAFQTFYRALRGRFLNGASHLEVY</sequence>
<reference evidence="12 13" key="1">
    <citation type="journal article" date="2022" name="Front. Cell. Infect. Microbiol.">
        <title>The Genomes of Two Strains of Taenia crassiceps the Animal Model for the Study of Human Cysticercosis.</title>
        <authorList>
            <person name="Bobes R.J."/>
            <person name="Estrada K."/>
            <person name="Rios-Valencia D.G."/>
            <person name="Calderon-Gallegos A."/>
            <person name="de la Torre P."/>
            <person name="Carrero J.C."/>
            <person name="Sanchez-Flores A."/>
            <person name="Laclette J.P."/>
        </authorList>
    </citation>
    <scope>NUCLEOTIDE SEQUENCE [LARGE SCALE GENOMIC DNA]</scope>
    <source>
        <strain evidence="12">WFUcys</strain>
    </source>
</reference>
<dbReference type="Pfam" id="PF00104">
    <property type="entry name" value="Hormone_recep"/>
    <property type="match status" value="1"/>
</dbReference>
<keyword evidence="7 9" id="KW-0675">Receptor</keyword>
<feature type="domain" description="NR LBD" evidence="11">
    <location>
        <begin position="197"/>
        <end position="409"/>
    </location>
</feature>
<keyword evidence="8 9" id="KW-0539">Nucleus</keyword>
<dbReference type="PROSITE" id="PS51843">
    <property type="entry name" value="NR_LBD"/>
    <property type="match status" value="1"/>
</dbReference>
<evidence type="ECO:0000259" key="10">
    <source>
        <dbReference type="PROSITE" id="PS51030"/>
    </source>
</evidence>
<dbReference type="EMBL" id="JAKROA010000001">
    <property type="protein sequence ID" value="KAL5113046.1"/>
    <property type="molecule type" value="Genomic_DNA"/>
</dbReference>
<evidence type="ECO:0000256" key="9">
    <source>
        <dbReference type="RuleBase" id="RU004334"/>
    </source>
</evidence>
<comment type="subcellular location">
    <subcellularLocation>
        <location evidence="9">Nucleus</location>
    </subcellularLocation>
</comment>
<feature type="domain" description="Nuclear receptor" evidence="10">
    <location>
        <begin position="93"/>
        <end position="168"/>
    </location>
</feature>
<dbReference type="PANTHER" id="PTHR24083">
    <property type="entry name" value="NUCLEAR HORMONE RECEPTOR"/>
    <property type="match status" value="1"/>
</dbReference>
<dbReference type="Gene3D" id="1.10.565.10">
    <property type="entry name" value="Retinoid X Receptor"/>
    <property type="match status" value="1"/>
</dbReference>
<keyword evidence="3 9" id="KW-0862">Zinc</keyword>
<proteinExistence type="inferred from homology"/>
<dbReference type="InterPro" id="IPR000536">
    <property type="entry name" value="Nucl_hrmn_rcpt_lig-bd"/>
</dbReference>
<evidence type="ECO:0000259" key="11">
    <source>
        <dbReference type="PROSITE" id="PS51843"/>
    </source>
</evidence>
<evidence type="ECO:0000256" key="7">
    <source>
        <dbReference type="ARBA" id="ARBA00023170"/>
    </source>
</evidence>
<dbReference type="InterPro" id="IPR050274">
    <property type="entry name" value="Nuclear_hormone_rcpt_NR2"/>
</dbReference>
<dbReference type="SUPFAM" id="SSF48508">
    <property type="entry name" value="Nuclear receptor ligand-binding domain"/>
    <property type="match status" value="1"/>
</dbReference>
<keyword evidence="2 9" id="KW-0863">Zinc-finger</keyword>
<keyword evidence="4 9" id="KW-0805">Transcription regulation</keyword>
<evidence type="ECO:0000256" key="8">
    <source>
        <dbReference type="ARBA" id="ARBA00023242"/>
    </source>
</evidence>
<dbReference type="InterPro" id="IPR013088">
    <property type="entry name" value="Znf_NHR/GATA"/>
</dbReference>
<evidence type="ECO:0000256" key="3">
    <source>
        <dbReference type="ARBA" id="ARBA00022833"/>
    </source>
</evidence>
<dbReference type="PROSITE" id="PS51030">
    <property type="entry name" value="NUCLEAR_REC_DBD_2"/>
    <property type="match status" value="1"/>
</dbReference>
<protein>
    <submittedName>
        <fullName evidence="12">Steroid receptor seven-up isoform B/C</fullName>
    </submittedName>
</protein>
<dbReference type="SMART" id="SM00430">
    <property type="entry name" value="HOLI"/>
    <property type="match status" value="1"/>
</dbReference>
<dbReference type="SMART" id="SM00399">
    <property type="entry name" value="ZnF_C4"/>
    <property type="match status" value="1"/>
</dbReference>
<dbReference type="PROSITE" id="PS00031">
    <property type="entry name" value="NUCLEAR_REC_DBD_1"/>
    <property type="match status" value="1"/>
</dbReference>
<dbReference type="Proteomes" id="UP001651158">
    <property type="component" value="Unassembled WGS sequence"/>
</dbReference>
<organism evidence="12 13">
    <name type="scientific">Taenia crassiceps</name>
    <dbReference type="NCBI Taxonomy" id="6207"/>
    <lineage>
        <taxon>Eukaryota</taxon>
        <taxon>Metazoa</taxon>
        <taxon>Spiralia</taxon>
        <taxon>Lophotrochozoa</taxon>
        <taxon>Platyhelminthes</taxon>
        <taxon>Cestoda</taxon>
        <taxon>Eucestoda</taxon>
        <taxon>Cyclophyllidea</taxon>
        <taxon>Taeniidae</taxon>
        <taxon>Taenia</taxon>
    </lineage>
</organism>
<dbReference type="CDD" id="cd06958">
    <property type="entry name" value="NR_DBD_COUP_TF"/>
    <property type="match status" value="1"/>
</dbReference>
<evidence type="ECO:0000256" key="5">
    <source>
        <dbReference type="ARBA" id="ARBA00023125"/>
    </source>
</evidence>
<dbReference type="PRINTS" id="PR00398">
    <property type="entry name" value="STRDHORMONER"/>
</dbReference>
<dbReference type="PRINTS" id="PR00047">
    <property type="entry name" value="STROIDFINGER"/>
</dbReference>
<evidence type="ECO:0000256" key="1">
    <source>
        <dbReference type="ARBA" id="ARBA00022723"/>
    </source>
</evidence>
<dbReference type="InterPro" id="IPR001628">
    <property type="entry name" value="Znf_hrmn_rcpt"/>
</dbReference>
<keyword evidence="1 9" id="KW-0479">Metal-binding</keyword>
<accession>A0ABR4QTK8</accession>